<dbReference type="EMBL" id="GGEC01079985">
    <property type="protein sequence ID" value="MBX60469.1"/>
    <property type="molecule type" value="Transcribed_RNA"/>
</dbReference>
<proteinExistence type="predicted"/>
<evidence type="ECO:0000313" key="1">
    <source>
        <dbReference type="EMBL" id="MBX60469.1"/>
    </source>
</evidence>
<dbReference type="AlphaFoldDB" id="A0A2P2Q0L5"/>
<accession>A0A2P2Q0L5</accession>
<organism evidence="1">
    <name type="scientific">Rhizophora mucronata</name>
    <name type="common">Asiatic mangrove</name>
    <dbReference type="NCBI Taxonomy" id="61149"/>
    <lineage>
        <taxon>Eukaryota</taxon>
        <taxon>Viridiplantae</taxon>
        <taxon>Streptophyta</taxon>
        <taxon>Embryophyta</taxon>
        <taxon>Tracheophyta</taxon>
        <taxon>Spermatophyta</taxon>
        <taxon>Magnoliopsida</taxon>
        <taxon>eudicotyledons</taxon>
        <taxon>Gunneridae</taxon>
        <taxon>Pentapetalae</taxon>
        <taxon>rosids</taxon>
        <taxon>fabids</taxon>
        <taxon>Malpighiales</taxon>
        <taxon>Rhizophoraceae</taxon>
        <taxon>Rhizophora</taxon>
    </lineage>
</organism>
<sequence>MQPSLRENVQSSSLCLYKFKVDIVWRTLLLGQRCLLAKGEAF</sequence>
<protein>
    <submittedName>
        <fullName evidence="1">Uncharacterized protein</fullName>
    </submittedName>
</protein>
<reference evidence="1" key="1">
    <citation type="submission" date="2018-02" db="EMBL/GenBank/DDBJ databases">
        <title>Rhizophora mucronata_Transcriptome.</title>
        <authorList>
            <person name="Meera S.P."/>
            <person name="Sreeshan A."/>
            <person name="Augustine A."/>
        </authorList>
    </citation>
    <scope>NUCLEOTIDE SEQUENCE</scope>
    <source>
        <tissue evidence="1">Leaf</tissue>
    </source>
</reference>
<name>A0A2P2Q0L5_RHIMU</name>